<dbReference type="Proteomes" id="UP000765509">
    <property type="component" value="Unassembled WGS sequence"/>
</dbReference>
<evidence type="ECO:0000256" key="1">
    <source>
        <dbReference type="SAM" id="MobiDB-lite"/>
    </source>
</evidence>
<reference evidence="2" key="1">
    <citation type="submission" date="2021-03" db="EMBL/GenBank/DDBJ databases">
        <title>Draft genome sequence of rust myrtle Austropuccinia psidii MF-1, a brazilian biotype.</title>
        <authorList>
            <person name="Quecine M.C."/>
            <person name="Pachon D.M.R."/>
            <person name="Bonatelli M.L."/>
            <person name="Correr F.H."/>
            <person name="Franceschini L.M."/>
            <person name="Leite T.F."/>
            <person name="Margarido G.R.A."/>
            <person name="Almeida C.A."/>
            <person name="Ferrarezi J.A."/>
            <person name="Labate C.A."/>
        </authorList>
    </citation>
    <scope>NUCLEOTIDE SEQUENCE</scope>
    <source>
        <strain evidence="2">MF-1</strain>
    </source>
</reference>
<feature type="region of interest" description="Disordered" evidence="1">
    <location>
        <begin position="41"/>
        <end position="83"/>
    </location>
</feature>
<gene>
    <name evidence="2" type="ORF">O181_009139</name>
</gene>
<evidence type="ECO:0000313" key="2">
    <source>
        <dbReference type="EMBL" id="MBW0469424.1"/>
    </source>
</evidence>
<evidence type="ECO:0000313" key="3">
    <source>
        <dbReference type="Proteomes" id="UP000765509"/>
    </source>
</evidence>
<dbReference type="EMBL" id="AVOT02002176">
    <property type="protein sequence ID" value="MBW0469424.1"/>
    <property type="molecule type" value="Genomic_DNA"/>
</dbReference>
<protein>
    <submittedName>
        <fullName evidence="2">Uncharacterized protein</fullName>
    </submittedName>
</protein>
<dbReference type="AlphaFoldDB" id="A0A9Q3BNS5"/>
<name>A0A9Q3BNS5_9BASI</name>
<comment type="caution">
    <text evidence="2">The sequence shown here is derived from an EMBL/GenBank/DDBJ whole genome shotgun (WGS) entry which is preliminary data.</text>
</comment>
<accession>A0A9Q3BNS5</accession>
<sequence>MVVWDSWPKYGSGGPTWPLLASLAYGPWVVDYGPRAVGGLNGPNPLMKGGGPRMMVMARGPRTPWKTKGPTRPKNKDKGLGVGEMEVFQGVIDGRIWPEARNGQGKGVMTKSP</sequence>
<keyword evidence="3" id="KW-1185">Reference proteome</keyword>
<organism evidence="2 3">
    <name type="scientific">Austropuccinia psidii MF-1</name>
    <dbReference type="NCBI Taxonomy" id="1389203"/>
    <lineage>
        <taxon>Eukaryota</taxon>
        <taxon>Fungi</taxon>
        <taxon>Dikarya</taxon>
        <taxon>Basidiomycota</taxon>
        <taxon>Pucciniomycotina</taxon>
        <taxon>Pucciniomycetes</taxon>
        <taxon>Pucciniales</taxon>
        <taxon>Sphaerophragmiaceae</taxon>
        <taxon>Austropuccinia</taxon>
    </lineage>
</organism>
<proteinExistence type="predicted"/>